<dbReference type="SUPFAM" id="SSF81665">
    <property type="entry name" value="Calcium ATPase, transmembrane domain M"/>
    <property type="match status" value="1"/>
</dbReference>
<comment type="caution">
    <text evidence="11">The sequence shown here is derived from an EMBL/GenBank/DDBJ whole genome shotgun (WGS) entry which is preliminary data.</text>
</comment>
<feature type="domain" description="Cation-transporting P-type ATPase N-terminal" evidence="10">
    <location>
        <begin position="4"/>
        <end position="78"/>
    </location>
</feature>
<dbReference type="Gene3D" id="2.70.150.10">
    <property type="entry name" value="Calcium-transporting ATPase, cytoplasmic transduction domain A"/>
    <property type="match status" value="1"/>
</dbReference>
<dbReference type="NCBIfam" id="TIGR01494">
    <property type="entry name" value="ATPase_P-type"/>
    <property type="match status" value="2"/>
</dbReference>
<reference evidence="11 12" key="1">
    <citation type="journal article" date="2016" name="Nat. Commun.">
        <title>Thousands of microbial genomes shed light on interconnected biogeochemical processes in an aquifer system.</title>
        <authorList>
            <person name="Anantharaman K."/>
            <person name="Brown C.T."/>
            <person name="Hug L.A."/>
            <person name="Sharon I."/>
            <person name="Castelle C.J."/>
            <person name="Probst A.J."/>
            <person name="Thomas B.C."/>
            <person name="Singh A."/>
            <person name="Wilkins M.J."/>
            <person name="Karaoz U."/>
            <person name="Brodie E.L."/>
            <person name="Williams K.H."/>
            <person name="Hubbard S.S."/>
            <person name="Banfield J.F."/>
        </authorList>
    </citation>
    <scope>NUCLEOTIDE SEQUENCE [LARGE SCALE GENOMIC DNA]</scope>
</reference>
<feature type="transmembrane region" description="Helical" evidence="9">
    <location>
        <begin position="788"/>
        <end position="807"/>
    </location>
</feature>
<keyword evidence="8 9" id="KW-0472">Membrane</keyword>
<dbReference type="GO" id="GO:0030007">
    <property type="term" value="P:intracellular potassium ion homeostasis"/>
    <property type="evidence" value="ECO:0007669"/>
    <property type="project" value="TreeGrafter"/>
</dbReference>
<dbReference type="PROSITE" id="PS00154">
    <property type="entry name" value="ATPASE_E1_E2"/>
    <property type="match status" value="1"/>
</dbReference>
<dbReference type="GO" id="GO:0005391">
    <property type="term" value="F:P-type sodium:potassium-exchanging transporter activity"/>
    <property type="evidence" value="ECO:0007669"/>
    <property type="project" value="TreeGrafter"/>
</dbReference>
<evidence type="ECO:0000256" key="2">
    <source>
        <dbReference type="ARBA" id="ARBA00005675"/>
    </source>
</evidence>
<dbReference type="GO" id="GO:0005524">
    <property type="term" value="F:ATP binding"/>
    <property type="evidence" value="ECO:0007669"/>
    <property type="project" value="UniProtKB-KW"/>
</dbReference>
<dbReference type="GO" id="GO:0006883">
    <property type="term" value="P:intracellular sodium ion homeostasis"/>
    <property type="evidence" value="ECO:0007669"/>
    <property type="project" value="TreeGrafter"/>
</dbReference>
<dbReference type="InterPro" id="IPR018303">
    <property type="entry name" value="ATPase_P-typ_P_site"/>
</dbReference>
<feature type="transmembrane region" description="Helical" evidence="9">
    <location>
        <begin position="852"/>
        <end position="873"/>
    </location>
</feature>
<dbReference type="SUPFAM" id="SSF56784">
    <property type="entry name" value="HAD-like"/>
    <property type="match status" value="1"/>
</dbReference>
<dbReference type="Gene3D" id="3.40.50.1000">
    <property type="entry name" value="HAD superfamily/HAD-like"/>
    <property type="match status" value="1"/>
</dbReference>
<evidence type="ECO:0000256" key="5">
    <source>
        <dbReference type="ARBA" id="ARBA00022840"/>
    </source>
</evidence>
<comment type="similarity">
    <text evidence="2">Belongs to the cation transport ATPase (P-type) (TC 3.A.3) family. Type IIA subfamily.</text>
</comment>
<dbReference type="Pfam" id="PF13246">
    <property type="entry name" value="Cation_ATPase"/>
    <property type="match status" value="1"/>
</dbReference>
<dbReference type="InterPro" id="IPR044492">
    <property type="entry name" value="P_typ_ATPase_HD_dom"/>
</dbReference>
<dbReference type="GO" id="GO:0005886">
    <property type="term" value="C:plasma membrane"/>
    <property type="evidence" value="ECO:0007669"/>
    <property type="project" value="TreeGrafter"/>
</dbReference>
<feature type="transmembrane region" description="Helical" evidence="9">
    <location>
        <begin position="706"/>
        <end position="728"/>
    </location>
</feature>
<feature type="transmembrane region" description="Helical" evidence="9">
    <location>
        <begin position="82"/>
        <end position="101"/>
    </location>
</feature>
<feature type="transmembrane region" description="Helical" evidence="9">
    <location>
        <begin position="819"/>
        <end position="840"/>
    </location>
</feature>
<sequence>MENRWHSISADEAVSALNTDREHGLQEAEVKARLEKFGPNDFEKKPSFRLWKIIFAQIKSPLVLILIIAGFISILLNDFTDATVIFIAVGINTVVGAFQEGRASKAFDKMRQALKTTATAVRGGKKIKTDTVNLVPGDIIFVQSGDRIPADARILESKALETNESALTGEWASVAKSEKSVSESVPITERSSMLWLGTSVNDGWAKAVLTATGEKTEFGKIAKLVKETSDIQTPLQKGVKKIAAWLGVAGTLVILTIFIAGALRGYGLAEMFLTSVAVAVSVIPEGLPVAVTVVLAIGTRRIMQNGGLVRKLSAAETLGSTSLILTDKTGTLTQAKMEAVEFITCEKTSTKTDPDLSGGVYETLKGIVFASSAFIENPEDPRENWKIQGNPTDKAMLMAGIQAGLDPKDLFEKEPRTDFIPFEAERRYSASLHKSGGKTIVYIAGAPETLIEMSDRTMFGGKIVTFGKEFKEKIISSYQESTGRGERVLAVAYREDSWSEIARHKDHMFERTIFAGLVSFLDPLRPDVVQTIKNIKEAGIRLVLLTGDHASTAKSVADSSGLVDDWSKVKIVEGSRVEAMSEKELAELVQDTAVFARVLPHQKSKIVGAWQSLDEVVAMTGDGVNDAPALRRADIGIALGAGTDVAKESADIVLLDDNLGLIFKAVEEGRVILDNMRKIITYLLAANFSEIVIITGALLFGMPLPILPAQILWANIVQEGFMNFALAFEPGEKDILKRNPKINSSKKVMSPQMLRIILSAGLITSFFLFILFLFLFERGLPIKEIRTIMFAGISLDALFFAFSFKSLRQPLWRVNIFNNLYMLLALAVSFMLLIGAIYFAPVANLLDVSRLTAFDLGLLILIGLFNLLTIEIVKYIFIRRGKRDDIIYT</sequence>
<evidence type="ECO:0000256" key="3">
    <source>
        <dbReference type="ARBA" id="ARBA00022692"/>
    </source>
</evidence>
<evidence type="ECO:0000256" key="4">
    <source>
        <dbReference type="ARBA" id="ARBA00022741"/>
    </source>
</evidence>
<keyword evidence="3 9" id="KW-0812">Transmembrane</keyword>
<dbReference type="SMART" id="SM00831">
    <property type="entry name" value="Cation_ATPase_N"/>
    <property type="match status" value="1"/>
</dbReference>
<dbReference type="Pfam" id="PF00690">
    <property type="entry name" value="Cation_ATPase_N"/>
    <property type="match status" value="1"/>
</dbReference>
<dbReference type="Pfam" id="PF00122">
    <property type="entry name" value="E1-E2_ATPase"/>
    <property type="match status" value="1"/>
</dbReference>
<dbReference type="InterPro" id="IPR023299">
    <property type="entry name" value="ATPase_P-typ_cyto_dom_N"/>
</dbReference>
<feature type="transmembrane region" description="Helical" evidence="9">
    <location>
        <begin position="756"/>
        <end position="776"/>
    </location>
</feature>
<dbReference type="GO" id="GO:1990573">
    <property type="term" value="P:potassium ion import across plasma membrane"/>
    <property type="evidence" value="ECO:0007669"/>
    <property type="project" value="TreeGrafter"/>
</dbReference>
<dbReference type="SFLD" id="SFLDS00003">
    <property type="entry name" value="Haloacid_Dehalogenase"/>
    <property type="match status" value="1"/>
</dbReference>
<dbReference type="Gene3D" id="3.40.1110.10">
    <property type="entry name" value="Calcium-transporting ATPase, cytoplasmic domain N"/>
    <property type="match status" value="1"/>
</dbReference>
<feature type="transmembrane region" description="Helical" evidence="9">
    <location>
        <begin position="53"/>
        <end position="76"/>
    </location>
</feature>
<evidence type="ECO:0000256" key="7">
    <source>
        <dbReference type="ARBA" id="ARBA00022989"/>
    </source>
</evidence>
<keyword evidence="6" id="KW-1278">Translocase</keyword>
<evidence type="ECO:0000313" key="11">
    <source>
        <dbReference type="EMBL" id="OGZ30659.1"/>
    </source>
</evidence>
<accession>A0A1G2EXY3</accession>
<dbReference type="Proteomes" id="UP000178428">
    <property type="component" value="Unassembled WGS sequence"/>
</dbReference>
<dbReference type="Gene3D" id="1.20.1110.10">
    <property type="entry name" value="Calcium-transporting ATPase, transmembrane domain"/>
    <property type="match status" value="1"/>
</dbReference>
<dbReference type="Pfam" id="PF00689">
    <property type="entry name" value="Cation_ATPase_C"/>
    <property type="match status" value="1"/>
</dbReference>
<keyword evidence="5" id="KW-0067">ATP-binding</keyword>
<dbReference type="AlphaFoldDB" id="A0A1G2EXY3"/>
<dbReference type="InterPro" id="IPR023214">
    <property type="entry name" value="HAD_sf"/>
</dbReference>
<name>A0A1G2EXY3_9BACT</name>
<feature type="transmembrane region" description="Helical" evidence="9">
    <location>
        <begin position="272"/>
        <end position="297"/>
    </location>
</feature>
<dbReference type="InterPro" id="IPR023298">
    <property type="entry name" value="ATPase_P-typ_TM_dom_sf"/>
</dbReference>
<dbReference type="PRINTS" id="PR00119">
    <property type="entry name" value="CATATPASE"/>
</dbReference>
<dbReference type="STRING" id="1801725.A3J00_00625"/>
<dbReference type="InterPro" id="IPR059000">
    <property type="entry name" value="ATPase_P-type_domA"/>
</dbReference>
<dbReference type="InterPro" id="IPR004014">
    <property type="entry name" value="ATPase_P-typ_cation-transptr_N"/>
</dbReference>
<dbReference type="PANTHER" id="PTHR43294">
    <property type="entry name" value="SODIUM/POTASSIUM-TRANSPORTING ATPASE SUBUNIT ALPHA"/>
    <property type="match status" value="1"/>
</dbReference>
<dbReference type="InterPro" id="IPR006068">
    <property type="entry name" value="ATPase_P-typ_cation-transptr_C"/>
</dbReference>
<dbReference type="InterPro" id="IPR001757">
    <property type="entry name" value="P_typ_ATPase"/>
</dbReference>
<evidence type="ECO:0000256" key="6">
    <source>
        <dbReference type="ARBA" id="ARBA00022967"/>
    </source>
</evidence>
<dbReference type="SFLD" id="SFLDF00027">
    <property type="entry name" value="p-type_atpase"/>
    <property type="match status" value="1"/>
</dbReference>
<proteinExistence type="inferred from homology"/>
<organism evidence="11 12">
    <name type="scientific">Candidatus Niyogibacteria bacterium RIFCSPLOWO2_02_FULL_45_13</name>
    <dbReference type="NCBI Taxonomy" id="1801725"/>
    <lineage>
        <taxon>Bacteria</taxon>
        <taxon>Candidatus Niyogiibacteriota</taxon>
    </lineage>
</organism>
<dbReference type="Pfam" id="PF08282">
    <property type="entry name" value="Hydrolase_3"/>
    <property type="match status" value="1"/>
</dbReference>
<feature type="transmembrane region" description="Helical" evidence="9">
    <location>
        <begin position="679"/>
        <end position="700"/>
    </location>
</feature>
<evidence type="ECO:0000256" key="9">
    <source>
        <dbReference type="SAM" id="Phobius"/>
    </source>
</evidence>
<feature type="transmembrane region" description="Helical" evidence="9">
    <location>
        <begin position="242"/>
        <end position="266"/>
    </location>
</feature>
<keyword evidence="4" id="KW-0547">Nucleotide-binding</keyword>
<dbReference type="GO" id="GO:1902600">
    <property type="term" value="P:proton transmembrane transport"/>
    <property type="evidence" value="ECO:0007669"/>
    <property type="project" value="TreeGrafter"/>
</dbReference>
<protein>
    <recommendedName>
        <fullName evidence="10">Cation-transporting P-type ATPase N-terminal domain-containing protein</fullName>
    </recommendedName>
</protein>
<dbReference type="SUPFAM" id="SSF81653">
    <property type="entry name" value="Calcium ATPase, transduction domain A"/>
    <property type="match status" value="1"/>
</dbReference>
<dbReference type="SUPFAM" id="SSF81660">
    <property type="entry name" value="Metal cation-transporting ATPase, ATP-binding domain N"/>
    <property type="match status" value="1"/>
</dbReference>
<gene>
    <name evidence="11" type="ORF">A3J00_00625</name>
</gene>
<dbReference type="InterPro" id="IPR008250">
    <property type="entry name" value="ATPase_P-typ_transduc_dom_A_sf"/>
</dbReference>
<evidence type="ECO:0000256" key="8">
    <source>
        <dbReference type="ARBA" id="ARBA00023136"/>
    </source>
</evidence>
<evidence type="ECO:0000256" key="1">
    <source>
        <dbReference type="ARBA" id="ARBA00004141"/>
    </source>
</evidence>
<keyword evidence="7 9" id="KW-1133">Transmembrane helix</keyword>
<dbReference type="GO" id="GO:0016887">
    <property type="term" value="F:ATP hydrolysis activity"/>
    <property type="evidence" value="ECO:0007669"/>
    <property type="project" value="InterPro"/>
</dbReference>
<dbReference type="EMBL" id="MHMR01000017">
    <property type="protein sequence ID" value="OGZ30659.1"/>
    <property type="molecule type" value="Genomic_DNA"/>
</dbReference>
<dbReference type="InterPro" id="IPR036412">
    <property type="entry name" value="HAD-like_sf"/>
</dbReference>
<comment type="subcellular location">
    <subcellularLocation>
        <location evidence="1">Membrane</location>
        <topology evidence="1">Multi-pass membrane protein</topology>
    </subcellularLocation>
</comment>
<evidence type="ECO:0000313" key="12">
    <source>
        <dbReference type="Proteomes" id="UP000178428"/>
    </source>
</evidence>
<dbReference type="PANTHER" id="PTHR43294:SF20">
    <property type="entry name" value="P-TYPE ATPASE"/>
    <property type="match status" value="1"/>
</dbReference>
<dbReference type="PRINTS" id="PR00120">
    <property type="entry name" value="HATPASE"/>
</dbReference>
<dbReference type="SFLD" id="SFLDG00002">
    <property type="entry name" value="C1.7:_P-type_atpase_like"/>
    <property type="match status" value="1"/>
</dbReference>
<evidence type="ECO:0000259" key="10">
    <source>
        <dbReference type="SMART" id="SM00831"/>
    </source>
</evidence>
<dbReference type="GO" id="GO:0036376">
    <property type="term" value="P:sodium ion export across plasma membrane"/>
    <property type="evidence" value="ECO:0007669"/>
    <property type="project" value="TreeGrafter"/>
</dbReference>
<dbReference type="InterPro" id="IPR050510">
    <property type="entry name" value="Cation_transp_ATPase_P-type"/>
</dbReference>